<protein>
    <submittedName>
        <fullName evidence="2">Uncharacterized protein</fullName>
    </submittedName>
</protein>
<dbReference type="EMBL" id="KZ084141">
    <property type="protein sequence ID" value="OSC98185.1"/>
    <property type="molecule type" value="Genomic_DNA"/>
</dbReference>
<keyword evidence="3" id="KW-1185">Reference proteome</keyword>
<dbReference type="OrthoDB" id="2676370at2759"/>
<feature type="region of interest" description="Disordered" evidence="1">
    <location>
        <begin position="97"/>
        <end position="151"/>
    </location>
</feature>
<proteinExistence type="predicted"/>
<accession>A0A1Y2IAL8</accession>
<reference evidence="2 3" key="1">
    <citation type="journal article" date="2015" name="Biotechnol. Biofuels">
        <title>Enhanced degradation of softwood versus hardwood by the white-rot fungus Pycnoporus coccineus.</title>
        <authorList>
            <person name="Couturier M."/>
            <person name="Navarro D."/>
            <person name="Chevret D."/>
            <person name="Henrissat B."/>
            <person name="Piumi F."/>
            <person name="Ruiz-Duenas F.J."/>
            <person name="Martinez A.T."/>
            <person name="Grigoriev I.V."/>
            <person name="Riley R."/>
            <person name="Lipzen A."/>
            <person name="Berrin J.G."/>
            <person name="Master E.R."/>
            <person name="Rosso M.N."/>
        </authorList>
    </citation>
    <scope>NUCLEOTIDE SEQUENCE [LARGE SCALE GENOMIC DNA]</scope>
    <source>
        <strain evidence="2 3">BRFM310</strain>
    </source>
</reference>
<evidence type="ECO:0000256" key="1">
    <source>
        <dbReference type="SAM" id="MobiDB-lite"/>
    </source>
</evidence>
<feature type="region of interest" description="Disordered" evidence="1">
    <location>
        <begin position="1"/>
        <end position="24"/>
    </location>
</feature>
<organism evidence="2 3">
    <name type="scientific">Trametes coccinea (strain BRFM310)</name>
    <name type="common">Pycnoporus coccineus</name>
    <dbReference type="NCBI Taxonomy" id="1353009"/>
    <lineage>
        <taxon>Eukaryota</taxon>
        <taxon>Fungi</taxon>
        <taxon>Dikarya</taxon>
        <taxon>Basidiomycota</taxon>
        <taxon>Agaricomycotina</taxon>
        <taxon>Agaricomycetes</taxon>
        <taxon>Polyporales</taxon>
        <taxon>Polyporaceae</taxon>
        <taxon>Trametes</taxon>
    </lineage>
</organism>
<gene>
    <name evidence="2" type="ORF">PYCCODRAFT_1023133</name>
</gene>
<feature type="compositionally biased region" description="Polar residues" evidence="1">
    <location>
        <begin position="36"/>
        <end position="45"/>
    </location>
</feature>
<feature type="region of interest" description="Disordered" evidence="1">
    <location>
        <begin position="36"/>
        <end position="56"/>
    </location>
</feature>
<evidence type="ECO:0000313" key="2">
    <source>
        <dbReference type="EMBL" id="OSC98185.1"/>
    </source>
</evidence>
<dbReference type="Proteomes" id="UP000193067">
    <property type="component" value="Unassembled WGS sequence"/>
</dbReference>
<evidence type="ECO:0000313" key="3">
    <source>
        <dbReference type="Proteomes" id="UP000193067"/>
    </source>
</evidence>
<sequence>MSSMSPSSSSSLSSSPASSLSSAPLATWSPALQLNTMNAASTRTPPQLHGKAPPIASLPSLAHSLSAFPNMTVVANDMVHYGTLGRTKGVSEAKLTSALRKTKQRQDAGPGAMVSASATSGPSRTLQCPTAEDDDPILLIVPKRSKAKQSS</sequence>
<name>A0A1Y2IAL8_TRAC3</name>
<feature type="compositionally biased region" description="Polar residues" evidence="1">
    <location>
        <begin position="116"/>
        <end position="128"/>
    </location>
</feature>
<dbReference type="AlphaFoldDB" id="A0A1Y2IAL8"/>